<dbReference type="EMBL" id="QUMQ01000001">
    <property type="protein sequence ID" value="REF99463.1"/>
    <property type="molecule type" value="Genomic_DNA"/>
</dbReference>
<keyword evidence="3" id="KW-1185">Reference proteome</keyword>
<dbReference type="SMART" id="SM00052">
    <property type="entry name" value="EAL"/>
    <property type="match status" value="1"/>
</dbReference>
<dbReference type="InterPro" id="IPR001633">
    <property type="entry name" value="EAL_dom"/>
</dbReference>
<dbReference type="GO" id="GO:0071111">
    <property type="term" value="F:cyclic-guanylate-specific phosphodiesterase activity"/>
    <property type="evidence" value="ECO:0007669"/>
    <property type="project" value="InterPro"/>
</dbReference>
<dbReference type="PANTHER" id="PTHR33121">
    <property type="entry name" value="CYCLIC DI-GMP PHOSPHODIESTERASE PDEF"/>
    <property type="match status" value="1"/>
</dbReference>
<dbReference type="CDD" id="cd01948">
    <property type="entry name" value="EAL"/>
    <property type="match status" value="1"/>
</dbReference>
<evidence type="ECO:0000259" key="1">
    <source>
        <dbReference type="PROSITE" id="PS50883"/>
    </source>
</evidence>
<dbReference type="OrthoDB" id="3278016at2"/>
<accession>A0A3D9ZU06</accession>
<dbReference type="PANTHER" id="PTHR33121:SF76">
    <property type="entry name" value="SIGNALING PROTEIN"/>
    <property type="match status" value="1"/>
</dbReference>
<proteinExistence type="predicted"/>
<dbReference type="Proteomes" id="UP000256913">
    <property type="component" value="Unassembled WGS sequence"/>
</dbReference>
<sequence length="413" mass="44529">MGFEVELPPDEEFDDIMREHLIEPEFQPVVSLVDQRPVGYEAFARGPEGRLRTPAALFEAAAEAGRSAEFDELCATAATEAFREAAMPGLALFVNLNPDTLTNETDGVAPAYAELMADNNVVIEITEKAVTRRPAGLLDAVGDARRKTARIALDDIGVDPASLAAMPLINPDVIKLDRSIIQSTSPDSHVVNAVLDDARRRGAQIVAEGVERPEHVDVARSLGATYAQGWLFGRPGPLPRDIRPSDQPLARVGPRPVARATPYDVLALIEPVDRTSASQLQAMLAGIEEQAARATGPAILVVNIGDLRFLAPDSPITYAFLTSRGIEVFLIGHGVPFSPGGRVRGIPLAADDPLREERTTLLVGTHYGSGVFARQRRHPTGDATFDAGTCHEWDRVVEATLPLVSRVKNEPID</sequence>
<name>A0A3D9ZU06_9ACTN</name>
<dbReference type="RefSeq" id="WP_116070635.1">
    <property type="nucleotide sequence ID" value="NZ_BONB01000023.1"/>
</dbReference>
<dbReference type="InterPro" id="IPR035919">
    <property type="entry name" value="EAL_sf"/>
</dbReference>
<dbReference type="AlphaFoldDB" id="A0A3D9ZU06"/>
<gene>
    <name evidence="2" type="ORF">DFJ67_5499</name>
</gene>
<evidence type="ECO:0000313" key="2">
    <source>
        <dbReference type="EMBL" id="REF99463.1"/>
    </source>
</evidence>
<dbReference type="PROSITE" id="PS50883">
    <property type="entry name" value="EAL"/>
    <property type="match status" value="1"/>
</dbReference>
<feature type="domain" description="EAL" evidence="1">
    <location>
        <begin position="6"/>
        <end position="249"/>
    </location>
</feature>
<dbReference type="Pfam" id="PF00563">
    <property type="entry name" value="EAL"/>
    <property type="match status" value="1"/>
</dbReference>
<organism evidence="2 3">
    <name type="scientific">Asanoa ferruginea</name>
    <dbReference type="NCBI Taxonomy" id="53367"/>
    <lineage>
        <taxon>Bacteria</taxon>
        <taxon>Bacillati</taxon>
        <taxon>Actinomycetota</taxon>
        <taxon>Actinomycetes</taxon>
        <taxon>Micromonosporales</taxon>
        <taxon>Micromonosporaceae</taxon>
        <taxon>Asanoa</taxon>
    </lineage>
</organism>
<dbReference type="Gene3D" id="3.20.20.450">
    <property type="entry name" value="EAL domain"/>
    <property type="match status" value="1"/>
</dbReference>
<evidence type="ECO:0000313" key="3">
    <source>
        <dbReference type="Proteomes" id="UP000256913"/>
    </source>
</evidence>
<protein>
    <submittedName>
        <fullName evidence="2">EAL domain-containing protein (Putative c-di-GMP-specific phosphodiesterase class I)</fullName>
    </submittedName>
</protein>
<dbReference type="SUPFAM" id="SSF141868">
    <property type="entry name" value="EAL domain-like"/>
    <property type="match status" value="1"/>
</dbReference>
<reference evidence="2 3" key="1">
    <citation type="submission" date="2018-08" db="EMBL/GenBank/DDBJ databases">
        <title>Sequencing the genomes of 1000 actinobacteria strains.</title>
        <authorList>
            <person name="Klenk H.-P."/>
        </authorList>
    </citation>
    <scope>NUCLEOTIDE SEQUENCE [LARGE SCALE GENOMIC DNA]</scope>
    <source>
        <strain evidence="2 3">DSM 44099</strain>
    </source>
</reference>
<comment type="caution">
    <text evidence="2">The sequence shown here is derived from an EMBL/GenBank/DDBJ whole genome shotgun (WGS) entry which is preliminary data.</text>
</comment>
<dbReference type="InterPro" id="IPR050706">
    <property type="entry name" value="Cyclic-di-GMP_PDE-like"/>
</dbReference>